<protein>
    <recommendedName>
        <fullName evidence="2">Bet v I/Major latex protein domain-containing protein</fullName>
    </recommendedName>
</protein>
<keyword evidence="4" id="KW-1185">Reference proteome</keyword>
<dbReference type="SUPFAM" id="SSF55961">
    <property type="entry name" value="Bet v1-like"/>
    <property type="match status" value="1"/>
</dbReference>
<dbReference type="Pfam" id="PF00407">
    <property type="entry name" value="Bet_v_1"/>
    <property type="match status" value="1"/>
</dbReference>
<evidence type="ECO:0000259" key="2">
    <source>
        <dbReference type="Pfam" id="PF00407"/>
    </source>
</evidence>
<evidence type="ECO:0000313" key="4">
    <source>
        <dbReference type="Proteomes" id="UP001443914"/>
    </source>
</evidence>
<dbReference type="EMBL" id="JBDFQZ010000012">
    <property type="protein sequence ID" value="KAK9672730.1"/>
    <property type="molecule type" value="Genomic_DNA"/>
</dbReference>
<dbReference type="GO" id="GO:0009738">
    <property type="term" value="P:abscisic acid-activated signaling pathway"/>
    <property type="evidence" value="ECO:0007669"/>
    <property type="project" value="InterPro"/>
</dbReference>
<dbReference type="GO" id="GO:0038023">
    <property type="term" value="F:signaling receptor activity"/>
    <property type="evidence" value="ECO:0007669"/>
    <property type="project" value="InterPro"/>
</dbReference>
<dbReference type="Proteomes" id="UP001443914">
    <property type="component" value="Unassembled WGS sequence"/>
</dbReference>
<dbReference type="GO" id="GO:0010427">
    <property type="term" value="F:abscisic acid binding"/>
    <property type="evidence" value="ECO:0007669"/>
    <property type="project" value="InterPro"/>
</dbReference>
<organism evidence="3 4">
    <name type="scientific">Saponaria officinalis</name>
    <name type="common">Common soapwort</name>
    <name type="synonym">Lychnis saponaria</name>
    <dbReference type="NCBI Taxonomy" id="3572"/>
    <lineage>
        <taxon>Eukaryota</taxon>
        <taxon>Viridiplantae</taxon>
        <taxon>Streptophyta</taxon>
        <taxon>Embryophyta</taxon>
        <taxon>Tracheophyta</taxon>
        <taxon>Spermatophyta</taxon>
        <taxon>Magnoliopsida</taxon>
        <taxon>eudicotyledons</taxon>
        <taxon>Gunneridae</taxon>
        <taxon>Pentapetalae</taxon>
        <taxon>Caryophyllales</taxon>
        <taxon>Caryophyllaceae</taxon>
        <taxon>Caryophylleae</taxon>
        <taxon>Saponaria</taxon>
    </lineage>
</organism>
<sequence>MGVVTFTVVERSCAVTPNRLFKAMWFDNHNFYPIAMPHYIKSFELIEGDVNSIGCVKQFNFAEGTPHKYFKSKNLEVDEEKCCIKYKTFEGDVLGDNIDYIVYEAKIESTGQFKMVGHFYPKGDVELSTDDEVKCNLKGLVKALDATEKYLIDNPHLYA</sequence>
<dbReference type="GO" id="GO:0006952">
    <property type="term" value="P:defense response"/>
    <property type="evidence" value="ECO:0007669"/>
    <property type="project" value="InterPro"/>
</dbReference>
<dbReference type="PRINTS" id="PR00634">
    <property type="entry name" value="BETALLERGEN"/>
</dbReference>
<dbReference type="InterPro" id="IPR024949">
    <property type="entry name" value="Bet_v_I_allergen"/>
</dbReference>
<dbReference type="InterPro" id="IPR023393">
    <property type="entry name" value="START-like_dom_sf"/>
</dbReference>
<dbReference type="GO" id="GO:0005634">
    <property type="term" value="C:nucleus"/>
    <property type="evidence" value="ECO:0007669"/>
    <property type="project" value="TreeGrafter"/>
</dbReference>
<dbReference type="GO" id="GO:0004864">
    <property type="term" value="F:protein phosphatase inhibitor activity"/>
    <property type="evidence" value="ECO:0007669"/>
    <property type="project" value="InterPro"/>
</dbReference>
<evidence type="ECO:0000256" key="1">
    <source>
        <dbReference type="ARBA" id="ARBA00009744"/>
    </source>
</evidence>
<dbReference type="AlphaFoldDB" id="A0AAW1H9I3"/>
<name>A0AAW1H9I3_SAPOF</name>
<gene>
    <name evidence="3" type="ORF">RND81_12G120400</name>
</gene>
<proteinExistence type="inferred from homology"/>
<dbReference type="CDD" id="cd07816">
    <property type="entry name" value="Bet_v1-like"/>
    <property type="match status" value="1"/>
</dbReference>
<dbReference type="InterPro" id="IPR050279">
    <property type="entry name" value="Plant_def-hormone_signal"/>
</dbReference>
<dbReference type="PANTHER" id="PTHR31213">
    <property type="entry name" value="OS08G0374000 PROTEIN-RELATED"/>
    <property type="match status" value="1"/>
</dbReference>
<comment type="similarity">
    <text evidence="1">Belongs to the BetVI family.</text>
</comment>
<dbReference type="InterPro" id="IPR000916">
    <property type="entry name" value="Bet_v_I/MLP"/>
</dbReference>
<comment type="caution">
    <text evidence="3">The sequence shown here is derived from an EMBL/GenBank/DDBJ whole genome shotgun (WGS) entry which is preliminary data.</text>
</comment>
<reference evidence="3" key="1">
    <citation type="submission" date="2024-03" db="EMBL/GenBank/DDBJ databases">
        <title>WGS assembly of Saponaria officinalis var. Norfolk2.</title>
        <authorList>
            <person name="Jenkins J."/>
            <person name="Shu S."/>
            <person name="Grimwood J."/>
            <person name="Barry K."/>
            <person name="Goodstein D."/>
            <person name="Schmutz J."/>
            <person name="Leebens-Mack J."/>
            <person name="Osbourn A."/>
        </authorList>
    </citation>
    <scope>NUCLEOTIDE SEQUENCE [LARGE SCALE GENOMIC DNA]</scope>
    <source>
        <strain evidence="3">JIC</strain>
    </source>
</reference>
<dbReference type="Gene3D" id="3.30.530.20">
    <property type="match status" value="1"/>
</dbReference>
<feature type="domain" description="Bet v I/Major latex protein" evidence="2">
    <location>
        <begin position="8"/>
        <end position="112"/>
    </location>
</feature>
<accession>A0AAW1H9I3</accession>
<evidence type="ECO:0000313" key="3">
    <source>
        <dbReference type="EMBL" id="KAK9672730.1"/>
    </source>
</evidence>
<dbReference type="GO" id="GO:0005737">
    <property type="term" value="C:cytoplasm"/>
    <property type="evidence" value="ECO:0007669"/>
    <property type="project" value="TreeGrafter"/>
</dbReference>
<dbReference type="PANTHER" id="PTHR31213:SF157">
    <property type="entry name" value="MAJOR ALLERGEN MAL D 1-LIKE"/>
    <property type="match status" value="1"/>
</dbReference>
<dbReference type="FunFam" id="3.30.530.20:FF:000007">
    <property type="entry name" value="Major pollen allergen Bet v 1-A"/>
    <property type="match status" value="1"/>
</dbReference>